<evidence type="ECO:0000313" key="2">
    <source>
        <dbReference type="Proteomes" id="UP000001072"/>
    </source>
</evidence>
<sequence length="116" mass="12679">MNKGNTPPPMRLNTTPGLPWRTYSQCARALAILIAQNQPTGSVNLVIPSRALTPFAAYSLNSVLQYHLPVHQAGANTNCKIQLDLCLSSKANGQDTTPTKYQAIYICFSTTTPRRC</sequence>
<name>F4RVG3_MELLP</name>
<dbReference type="KEGG" id="mlr:MELLADRAFT_109146"/>
<gene>
    <name evidence="1" type="ORF">MELLADRAFT_109146</name>
</gene>
<dbReference type="GeneID" id="18923667"/>
<dbReference type="HOGENOM" id="CLU_2097383_0_0_1"/>
<organism evidence="2">
    <name type="scientific">Melampsora larici-populina (strain 98AG31 / pathotype 3-4-7)</name>
    <name type="common">Poplar leaf rust fungus</name>
    <dbReference type="NCBI Taxonomy" id="747676"/>
    <lineage>
        <taxon>Eukaryota</taxon>
        <taxon>Fungi</taxon>
        <taxon>Dikarya</taxon>
        <taxon>Basidiomycota</taxon>
        <taxon>Pucciniomycotina</taxon>
        <taxon>Pucciniomycetes</taxon>
        <taxon>Pucciniales</taxon>
        <taxon>Melampsoraceae</taxon>
        <taxon>Melampsora</taxon>
    </lineage>
</organism>
<dbReference type="EMBL" id="GL883123">
    <property type="protein sequence ID" value="EGG03619.1"/>
    <property type="molecule type" value="Genomic_DNA"/>
</dbReference>
<dbReference type="VEuPathDB" id="FungiDB:MELLADRAFT_109146"/>
<dbReference type="OrthoDB" id="10554868at2759"/>
<keyword evidence="2" id="KW-1185">Reference proteome</keyword>
<dbReference type="AlphaFoldDB" id="F4RVG3"/>
<evidence type="ECO:0000313" key="1">
    <source>
        <dbReference type="EMBL" id="EGG03619.1"/>
    </source>
</evidence>
<accession>F4RVG3</accession>
<reference evidence="2" key="1">
    <citation type="journal article" date="2011" name="Proc. Natl. Acad. Sci. U.S.A.">
        <title>Obligate biotrophy features unraveled by the genomic analysis of rust fungi.</title>
        <authorList>
            <person name="Duplessis S."/>
            <person name="Cuomo C.A."/>
            <person name="Lin Y.-C."/>
            <person name="Aerts A."/>
            <person name="Tisserant E."/>
            <person name="Veneault-Fourrey C."/>
            <person name="Joly D.L."/>
            <person name="Hacquard S."/>
            <person name="Amselem J."/>
            <person name="Cantarel B.L."/>
            <person name="Chiu R."/>
            <person name="Coutinho P.M."/>
            <person name="Feau N."/>
            <person name="Field M."/>
            <person name="Frey P."/>
            <person name="Gelhaye E."/>
            <person name="Goldberg J."/>
            <person name="Grabherr M.G."/>
            <person name="Kodira C.D."/>
            <person name="Kohler A."/>
            <person name="Kuees U."/>
            <person name="Lindquist E.A."/>
            <person name="Lucas S.M."/>
            <person name="Mago R."/>
            <person name="Mauceli E."/>
            <person name="Morin E."/>
            <person name="Murat C."/>
            <person name="Pangilinan J.L."/>
            <person name="Park R."/>
            <person name="Pearson M."/>
            <person name="Quesneville H."/>
            <person name="Rouhier N."/>
            <person name="Sakthikumar S."/>
            <person name="Salamov A.A."/>
            <person name="Schmutz J."/>
            <person name="Selles B."/>
            <person name="Shapiro H."/>
            <person name="Tanguay P."/>
            <person name="Tuskan G.A."/>
            <person name="Henrissat B."/>
            <person name="Van de Peer Y."/>
            <person name="Rouze P."/>
            <person name="Ellis J.G."/>
            <person name="Dodds P.N."/>
            <person name="Schein J.E."/>
            <person name="Zhong S."/>
            <person name="Hamelin R.C."/>
            <person name="Grigoriev I.V."/>
            <person name="Szabo L.J."/>
            <person name="Martin F."/>
        </authorList>
    </citation>
    <scope>NUCLEOTIDE SEQUENCE [LARGE SCALE GENOMIC DNA]</scope>
    <source>
        <strain evidence="2">98AG31 / pathotype 3-4-7</strain>
    </source>
</reference>
<dbReference type="Proteomes" id="UP000001072">
    <property type="component" value="Unassembled WGS sequence"/>
</dbReference>
<dbReference type="InParanoid" id="F4RVG3"/>
<protein>
    <submittedName>
        <fullName evidence="1">Uncharacterized protein</fullName>
    </submittedName>
</protein>
<dbReference type="RefSeq" id="XP_007413066.1">
    <property type="nucleotide sequence ID" value="XM_007413004.1"/>
</dbReference>
<proteinExistence type="predicted"/>